<dbReference type="Proteomes" id="UP000759298">
    <property type="component" value="Unassembled WGS sequence"/>
</dbReference>
<protein>
    <submittedName>
        <fullName evidence="2">BLUF domain-containing protein</fullName>
    </submittedName>
</protein>
<dbReference type="RefSeq" id="WP_222825423.1">
    <property type="nucleotide sequence ID" value="NZ_JAHWXP010000003.1"/>
</dbReference>
<dbReference type="InterPro" id="IPR036046">
    <property type="entry name" value="Acylphosphatase-like_dom_sf"/>
</dbReference>
<dbReference type="Gene3D" id="3.30.70.100">
    <property type="match status" value="1"/>
</dbReference>
<dbReference type="SUPFAM" id="SSF54975">
    <property type="entry name" value="Acylphosphatase/BLUF domain-like"/>
    <property type="match status" value="1"/>
</dbReference>
<name>A0ABS7PFU5_9SPHN</name>
<comment type="caution">
    <text evidence="2">The sequence shown here is derived from an EMBL/GenBank/DDBJ whole genome shotgun (WGS) entry which is preliminary data.</text>
</comment>
<evidence type="ECO:0000313" key="2">
    <source>
        <dbReference type="EMBL" id="MBY8337938.1"/>
    </source>
</evidence>
<sequence>MTVQRLFYSSRIADEHASRGAAIAREIAQASAVRNSASELTGTLAYIDGHFIQVLEGNLKQVEETFERICCDFRHRELKLLDYHTAPSRLFSEWAMASLVEEDATIGQREALSEVRVLATLNAREAIARMRQLLALQDRAVLTA</sequence>
<dbReference type="PROSITE" id="PS50925">
    <property type="entry name" value="BLUF"/>
    <property type="match status" value="1"/>
</dbReference>
<dbReference type="SMART" id="SM01034">
    <property type="entry name" value="BLUF"/>
    <property type="match status" value="1"/>
</dbReference>
<feature type="domain" description="BLUF" evidence="1">
    <location>
        <begin position="3"/>
        <end position="97"/>
    </location>
</feature>
<keyword evidence="3" id="KW-1185">Reference proteome</keyword>
<evidence type="ECO:0000259" key="1">
    <source>
        <dbReference type="PROSITE" id="PS50925"/>
    </source>
</evidence>
<gene>
    <name evidence="2" type="ORF">KYN89_12885</name>
</gene>
<proteinExistence type="predicted"/>
<dbReference type="EMBL" id="JAHWXP010000003">
    <property type="protein sequence ID" value="MBY8337938.1"/>
    <property type="molecule type" value="Genomic_DNA"/>
</dbReference>
<organism evidence="2 3">
    <name type="scientific">Alteriqipengyuania abyssalis</name>
    <dbReference type="NCBI Taxonomy" id="2860200"/>
    <lineage>
        <taxon>Bacteria</taxon>
        <taxon>Pseudomonadati</taxon>
        <taxon>Pseudomonadota</taxon>
        <taxon>Alphaproteobacteria</taxon>
        <taxon>Sphingomonadales</taxon>
        <taxon>Erythrobacteraceae</taxon>
        <taxon>Alteriqipengyuania</taxon>
    </lineage>
</organism>
<dbReference type="InterPro" id="IPR007024">
    <property type="entry name" value="BLUF_domain"/>
</dbReference>
<evidence type="ECO:0000313" key="3">
    <source>
        <dbReference type="Proteomes" id="UP000759298"/>
    </source>
</evidence>
<dbReference type="Pfam" id="PF04940">
    <property type="entry name" value="BLUF"/>
    <property type="match status" value="1"/>
</dbReference>
<accession>A0ABS7PFU5</accession>
<reference evidence="2 3" key="1">
    <citation type="submission" date="2021-07" db="EMBL/GenBank/DDBJ databases">
        <title>Alteriqipengyuania abyssalis NZ-12B nov, sp.nov isolated from deep sea sponge in pacific ocean.</title>
        <authorList>
            <person name="Tareen S."/>
            <person name="Wink J."/>
        </authorList>
    </citation>
    <scope>NUCLEOTIDE SEQUENCE [LARGE SCALE GENOMIC DNA]</scope>
    <source>
        <strain evidence="2 3">NZ-12B</strain>
    </source>
</reference>